<feature type="chain" id="PRO_5008534974" evidence="8">
    <location>
        <begin position="20"/>
        <end position="373"/>
    </location>
</feature>
<evidence type="ECO:0000313" key="11">
    <source>
        <dbReference type="EMBL" id="ANY68447.1"/>
    </source>
</evidence>
<dbReference type="Pfam" id="PF05504">
    <property type="entry name" value="Spore_GerAC"/>
    <property type="match status" value="1"/>
</dbReference>
<keyword evidence="7" id="KW-0449">Lipoprotein</keyword>
<name>A0A1B2DL62_9BACL</name>
<dbReference type="InterPro" id="IPR008844">
    <property type="entry name" value="Spore_GerAC-like"/>
</dbReference>
<gene>
    <name evidence="11" type="ORF">BBD42_19695</name>
</gene>
<protein>
    <submittedName>
        <fullName evidence="11">Uncharacterized protein</fullName>
    </submittedName>
</protein>
<dbReference type="AlphaFoldDB" id="A0A1B2DL62"/>
<dbReference type="PANTHER" id="PTHR35789">
    <property type="entry name" value="SPORE GERMINATION PROTEIN B3"/>
    <property type="match status" value="1"/>
</dbReference>
<dbReference type="GO" id="GO:0016020">
    <property type="term" value="C:membrane"/>
    <property type="evidence" value="ECO:0007669"/>
    <property type="project" value="UniProtKB-SubCell"/>
</dbReference>
<feature type="domain" description="Spore germination protein N-terminal" evidence="10">
    <location>
        <begin position="23"/>
        <end position="191"/>
    </location>
</feature>
<keyword evidence="4 8" id="KW-0732">Signal</keyword>
<dbReference type="EMBL" id="CP016808">
    <property type="protein sequence ID" value="ANY68447.1"/>
    <property type="molecule type" value="Genomic_DNA"/>
</dbReference>
<keyword evidence="3" id="KW-0309">Germination</keyword>
<evidence type="ECO:0000256" key="3">
    <source>
        <dbReference type="ARBA" id="ARBA00022544"/>
    </source>
</evidence>
<dbReference type="InterPro" id="IPR057336">
    <property type="entry name" value="GerAC_N"/>
</dbReference>
<evidence type="ECO:0000256" key="5">
    <source>
        <dbReference type="ARBA" id="ARBA00023136"/>
    </source>
</evidence>
<evidence type="ECO:0000259" key="10">
    <source>
        <dbReference type="Pfam" id="PF25198"/>
    </source>
</evidence>
<dbReference type="RefSeq" id="WP_172455564.1">
    <property type="nucleotide sequence ID" value="NZ_CP016808.1"/>
</dbReference>
<dbReference type="NCBIfam" id="TIGR02887">
    <property type="entry name" value="spore_ger_x_C"/>
    <property type="match status" value="1"/>
</dbReference>
<evidence type="ECO:0000256" key="1">
    <source>
        <dbReference type="ARBA" id="ARBA00004635"/>
    </source>
</evidence>
<comment type="similarity">
    <text evidence="2">Belongs to the GerABKC lipoprotein family.</text>
</comment>
<evidence type="ECO:0000256" key="6">
    <source>
        <dbReference type="ARBA" id="ARBA00023139"/>
    </source>
</evidence>
<feature type="signal peptide" evidence="8">
    <location>
        <begin position="1"/>
        <end position="19"/>
    </location>
</feature>
<proteinExistence type="inferred from homology"/>
<organism evidence="11">
    <name type="scientific">Paenibacillus sp. BIHB 4019</name>
    <dbReference type="NCBI Taxonomy" id="1870819"/>
    <lineage>
        <taxon>Bacteria</taxon>
        <taxon>Bacillati</taxon>
        <taxon>Bacillota</taxon>
        <taxon>Bacilli</taxon>
        <taxon>Bacillales</taxon>
        <taxon>Paenibacillaceae</taxon>
        <taxon>Paenibacillus</taxon>
    </lineage>
</organism>
<dbReference type="Pfam" id="PF25198">
    <property type="entry name" value="Spore_GerAC_N"/>
    <property type="match status" value="1"/>
</dbReference>
<dbReference type="GO" id="GO:0009847">
    <property type="term" value="P:spore germination"/>
    <property type="evidence" value="ECO:0007669"/>
    <property type="project" value="InterPro"/>
</dbReference>
<feature type="domain" description="Spore germination GerAC-like C-terminal" evidence="9">
    <location>
        <begin position="199"/>
        <end position="370"/>
    </location>
</feature>
<evidence type="ECO:0000256" key="4">
    <source>
        <dbReference type="ARBA" id="ARBA00022729"/>
    </source>
</evidence>
<accession>A0A1B2DL62</accession>
<sequence length="373" mass="41740">MSRIITRLAIVTVMSLLLASCGDQLNLENATTPLVLGMDLDKNNKFHFYLTAPVFSKNIKKKSSEMTGVAKTLRQSRSEQDAQTAGSTQGRNYQIILIGKRMLEHEGWFQMLDVVYRDARNTITDRVVVVDGSVPEMLYLNLPDQPMLPILLRGMVDSTSSHSETVSTTAHELHRQFLDKGVTPYASQVKIIGGKVRIQGTALMSQEGIYKGLLDAQETVLLRILQKNALPGFSLSYQLPEEPKKTPFATNTVSFSAGKVKTKIKTGFKNNRFKYDIKISMVVGLSEHLFPFDVYHDSKQLEDMISQQVTAHFNALIAKFQKLKIDPIGLGVYARAYEYQAYKKAEDEWSEVLSQADITVKAKVKIAAMGPIK</sequence>
<dbReference type="PANTHER" id="PTHR35789:SF1">
    <property type="entry name" value="SPORE GERMINATION PROTEIN B3"/>
    <property type="match status" value="1"/>
</dbReference>
<evidence type="ECO:0000256" key="2">
    <source>
        <dbReference type="ARBA" id="ARBA00007886"/>
    </source>
</evidence>
<evidence type="ECO:0000256" key="7">
    <source>
        <dbReference type="ARBA" id="ARBA00023288"/>
    </source>
</evidence>
<evidence type="ECO:0000259" key="9">
    <source>
        <dbReference type="Pfam" id="PF05504"/>
    </source>
</evidence>
<dbReference type="PROSITE" id="PS51257">
    <property type="entry name" value="PROKAR_LIPOPROTEIN"/>
    <property type="match status" value="1"/>
</dbReference>
<dbReference type="InterPro" id="IPR046953">
    <property type="entry name" value="Spore_GerAC-like_C"/>
</dbReference>
<comment type="subcellular location">
    <subcellularLocation>
        <location evidence="1">Membrane</location>
        <topology evidence="1">Lipid-anchor</topology>
    </subcellularLocation>
</comment>
<dbReference type="Gene3D" id="3.30.300.210">
    <property type="entry name" value="Nutrient germinant receptor protein C, domain 3"/>
    <property type="match status" value="1"/>
</dbReference>
<keyword evidence="6" id="KW-0564">Palmitate</keyword>
<dbReference type="InterPro" id="IPR038501">
    <property type="entry name" value="Spore_GerAC_C_sf"/>
</dbReference>
<evidence type="ECO:0000256" key="8">
    <source>
        <dbReference type="SAM" id="SignalP"/>
    </source>
</evidence>
<keyword evidence="5" id="KW-0472">Membrane</keyword>
<reference evidence="11" key="1">
    <citation type="submission" date="2016-08" db="EMBL/GenBank/DDBJ databases">
        <title>Complete Genome Seqeunce of Paenibacillus sp. BIHB 4019 from tea rhizoplane.</title>
        <authorList>
            <person name="Thakur R."/>
            <person name="Swarnkar M.K."/>
            <person name="Gulati A."/>
        </authorList>
    </citation>
    <scope>NUCLEOTIDE SEQUENCE [LARGE SCALE GENOMIC DNA]</scope>
    <source>
        <strain evidence="11">BIHB4019</strain>
    </source>
</reference>